<feature type="transmembrane region" description="Helical" evidence="6">
    <location>
        <begin position="412"/>
        <end position="433"/>
    </location>
</feature>
<protein>
    <submittedName>
        <fullName evidence="7">Flippase</fullName>
    </submittedName>
</protein>
<dbReference type="Pfam" id="PF01943">
    <property type="entry name" value="Polysacc_synt"/>
    <property type="match status" value="1"/>
</dbReference>
<feature type="transmembrane region" description="Helical" evidence="6">
    <location>
        <begin position="357"/>
        <end position="376"/>
    </location>
</feature>
<feature type="transmembrane region" description="Helical" evidence="6">
    <location>
        <begin position="208"/>
        <end position="227"/>
    </location>
</feature>
<keyword evidence="8" id="KW-1185">Reference proteome</keyword>
<evidence type="ECO:0000313" key="7">
    <source>
        <dbReference type="EMBL" id="MBM6941276.1"/>
    </source>
</evidence>
<sequence>MKVIKNYLYNVVYQVLLLIVPLITVPYISRVLGPDLVGINSYTNSWMTFFMLIGQMGISLYGNREIAYHRENKKRRSTIFWGIESLQVLTILFALALYLTAVFLFSTTFQRYFLLQTFWIIAAGVDVSWYFMGMENFQRTVTRNLVVKIISVILIFVLVKSHNDLGKYIVILGGSNLVGNLTLWPYLKKEITWIPLRDWEPFSHFYPSLLLFIPTITTQIYLVVNRLMLGRMATQNQLGQFENTDKIVKVILAVVTASGQVMLPHIANKFSNGNIKGVRDSLYNSFDFITALAVPMMFGLMAIAEPLAPWFLGQAFAPAGELMVMEAPIILFIAWSNVTGTQYLMPVNRTNEYTISVSIGAIVNVVANVFLIALFAAKGAALATDISELAVTAVQLFYIRTTISRRRLFSSVWKYFICGLVMFLIVFRLSHIIRMSVPNLALEVIVGAFVYLVGIFLVHAPIVDQALQLILKRKEKSRRNH</sequence>
<feature type="transmembrane region" description="Helical" evidence="6">
    <location>
        <begin position="382"/>
        <end position="400"/>
    </location>
</feature>
<feature type="transmembrane region" description="Helical" evidence="6">
    <location>
        <begin position="112"/>
        <end position="133"/>
    </location>
</feature>
<evidence type="ECO:0000256" key="4">
    <source>
        <dbReference type="ARBA" id="ARBA00022989"/>
    </source>
</evidence>
<evidence type="ECO:0000313" key="8">
    <source>
        <dbReference type="Proteomes" id="UP000785625"/>
    </source>
</evidence>
<dbReference type="RefSeq" id="WP_204785508.1">
    <property type="nucleotide sequence ID" value="NZ_JACJKU010000097.1"/>
</dbReference>
<evidence type="ECO:0000256" key="5">
    <source>
        <dbReference type="ARBA" id="ARBA00023136"/>
    </source>
</evidence>
<comment type="caution">
    <text evidence="7">The sequence shown here is derived from an EMBL/GenBank/DDBJ whole genome shotgun (WGS) entry which is preliminary data.</text>
</comment>
<feature type="transmembrane region" description="Helical" evidence="6">
    <location>
        <begin position="288"/>
        <end position="312"/>
    </location>
</feature>
<dbReference type="InterPro" id="IPR002797">
    <property type="entry name" value="Polysacc_synth"/>
</dbReference>
<organism evidence="7 8">
    <name type="scientific">Limosilactobacillus coleohominis</name>
    <dbReference type="NCBI Taxonomy" id="181675"/>
    <lineage>
        <taxon>Bacteria</taxon>
        <taxon>Bacillati</taxon>
        <taxon>Bacillota</taxon>
        <taxon>Bacilli</taxon>
        <taxon>Lactobacillales</taxon>
        <taxon>Lactobacillaceae</taxon>
        <taxon>Limosilactobacillus</taxon>
    </lineage>
</organism>
<dbReference type="CDD" id="cd13128">
    <property type="entry name" value="MATE_Wzx_like"/>
    <property type="match status" value="1"/>
</dbReference>
<keyword evidence="4 6" id="KW-1133">Transmembrane helix</keyword>
<dbReference type="Proteomes" id="UP000785625">
    <property type="component" value="Unassembled WGS sequence"/>
</dbReference>
<evidence type="ECO:0000256" key="1">
    <source>
        <dbReference type="ARBA" id="ARBA00004651"/>
    </source>
</evidence>
<dbReference type="InterPro" id="IPR050833">
    <property type="entry name" value="Poly_Biosynth_Transport"/>
</dbReference>
<comment type="subcellular location">
    <subcellularLocation>
        <location evidence="1">Cell membrane</location>
        <topology evidence="1">Multi-pass membrane protein</topology>
    </subcellularLocation>
</comment>
<dbReference type="PANTHER" id="PTHR30250">
    <property type="entry name" value="PST FAMILY PREDICTED COLANIC ACID TRANSPORTER"/>
    <property type="match status" value="1"/>
</dbReference>
<reference evidence="7 8" key="1">
    <citation type="journal article" date="2021" name="Sci. Rep.">
        <title>The distribution of antibiotic resistance genes in chicken gut microbiota commensals.</title>
        <authorList>
            <person name="Juricova H."/>
            <person name="Matiasovicova J."/>
            <person name="Kubasova T."/>
            <person name="Cejkova D."/>
            <person name="Rychlik I."/>
        </authorList>
    </citation>
    <scope>NUCLEOTIDE SEQUENCE [LARGE SCALE GENOMIC DNA]</scope>
    <source>
        <strain evidence="7 8">An574</strain>
    </source>
</reference>
<feature type="transmembrane region" description="Helical" evidence="6">
    <location>
        <begin position="7"/>
        <end position="29"/>
    </location>
</feature>
<keyword evidence="5 6" id="KW-0472">Membrane</keyword>
<evidence type="ECO:0000256" key="6">
    <source>
        <dbReference type="SAM" id="Phobius"/>
    </source>
</evidence>
<dbReference type="EMBL" id="JACJKU010000097">
    <property type="protein sequence ID" value="MBM6941276.1"/>
    <property type="molecule type" value="Genomic_DNA"/>
</dbReference>
<feature type="transmembrane region" description="Helical" evidence="6">
    <location>
        <begin position="41"/>
        <end position="62"/>
    </location>
</feature>
<dbReference type="PANTHER" id="PTHR30250:SF11">
    <property type="entry name" value="O-ANTIGEN TRANSPORTER-RELATED"/>
    <property type="match status" value="1"/>
</dbReference>
<proteinExistence type="predicted"/>
<keyword evidence="3 6" id="KW-0812">Transmembrane</keyword>
<name>A0ABS2H1P4_9LACO</name>
<feature type="transmembrane region" description="Helical" evidence="6">
    <location>
        <begin position="324"/>
        <end position="345"/>
    </location>
</feature>
<feature type="transmembrane region" description="Helical" evidence="6">
    <location>
        <begin position="445"/>
        <end position="471"/>
    </location>
</feature>
<gene>
    <name evidence="7" type="ORF">H5975_07385</name>
</gene>
<keyword evidence="2" id="KW-1003">Cell membrane</keyword>
<evidence type="ECO:0000256" key="3">
    <source>
        <dbReference type="ARBA" id="ARBA00022692"/>
    </source>
</evidence>
<accession>A0ABS2H1P4</accession>
<evidence type="ECO:0000256" key="2">
    <source>
        <dbReference type="ARBA" id="ARBA00022475"/>
    </source>
</evidence>
<feature type="transmembrane region" description="Helical" evidence="6">
    <location>
        <begin position="83"/>
        <end position="106"/>
    </location>
</feature>
<feature type="transmembrane region" description="Helical" evidence="6">
    <location>
        <begin position="168"/>
        <end position="187"/>
    </location>
</feature>